<name>A0A317E3I0_9PROT</name>
<evidence type="ECO:0000313" key="1">
    <source>
        <dbReference type="EMBL" id="PWR20706.1"/>
    </source>
</evidence>
<keyword evidence="2" id="KW-1185">Reference proteome</keyword>
<evidence type="ECO:0008006" key="3">
    <source>
        <dbReference type="Google" id="ProtNLM"/>
    </source>
</evidence>
<gene>
    <name evidence="1" type="ORF">DKG75_11965</name>
</gene>
<reference evidence="2" key="1">
    <citation type="submission" date="2018-05" db="EMBL/GenBank/DDBJ databases">
        <title>Zavarzinia sp. HR-AS.</title>
        <authorList>
            <person name="Lee Y."/>
            <person name="Jeon C.O."/>
        </authorList>
    </citation>
    <scope>NUCLEOTIDE SEQUENCE [LARGE SCALE GENOMIC DNA]</scope>
    <source>
        <strain evidence="2">DSM 1231</strain>
    </source>
</reference>
<dbReference type="Gene3D" id="3.30.450.20">
    <property type="entry name" value="PAS domain"/>
    <property type="match status" value="1"/>
</dbReference>
<protein>
    <recommendedName>
        <fullName evidence="3">PAS domain-containing protein</fullName>
    </recommendedName>
</protein>
<sequence length="506" mass="54643">MAPLPPTPEELARLDRRREALATALSGIVRHVHDGIAIIDDAGRIASINDHLAACAGLDAAAVAGRPADSLLGWTAEEARTTRLLATGIPLITEAGRQPCEAVILPVERDDGRYTRIVILHVSASPKAPVILNDFERRVLTALRPGGGRVATGGVSGQIEVVMVEAVKQRLGPRWRFLSEKVMTIASTMIGQRLRQGESYARIADTSFVIAFGNANLEEAAARARAIATDILQHLLGDAETANSFMVKGSAEPLPEAPANPPPAGLEARIATSRAGYESRLAMAIDEFLRNGRVALRPAMRRGGAPSGLMLVDLDGPSREAQGALRRAGVFPRTHPETGLLPLALGIEQVYRALDGAEATPLFLVPVPWPLLDEKPGMEQFLALARPLPPAARRQLILTITELPKDTPRQRLTDIALRLAPFCRRVGIALEGIDDSMIAYEDYRPTAVLLRWTPDLAAALQREPDRLRKLVARAHQHHCLVLVQGQTAPEDRALLDDAPAVDLVID</sequence>
<proteinExistence type="predicted"/>
<dbReference type="RefSeq" id="WP_109921350.1">
    <property type="nucleotide sequence ID" value="NZ_QGLF01000003.1"/>
</dbReference>
<dbReference type="AlphaFoldDB" id="A0A317E3I0"/>
<dbReference type="Proteomes" id="UP000246077">
    <property type="component" value="Unassembled WGS sequence"/>
</dbReference>
<evidence type="ECO:0000313" key="2">
    <source>
        <dbReference type="Proteomes" id="UP000246077"/>
    </source>
</evidence>
<organism evidence="1 2">
    <name type="scientific">Zavarzinia compransoris</name>
    <dbReference type="NCBI Taxonomy" id="1264899"/>
    <lineage>
        <taxon>Bacteria</taxon>
        <taxon>Pseudomonadati</taxon>
        <taxon>Pseudomonadota</taxon>
        <taxon>Alphaproteobacteria</taxon>
        <taxon>Rhodospirillales</taxon>
        <taxon>Zavarziniaceae</taxon>
        <taxon>Zavarzinia</taxon>
    </lineage>
</organism>
<comment type="caution">
    <text evidence="1">The sequence shown here is derived from an EMBL/GenBank/DDBJ whole genome shotgun (WGS) entry which is preliminary data.</text>
</comment>
<dbReference type="InterPro" id="IPR035965">
    <property type="entry name" value="PAS-like_dom_sf"/>
</dbReference>
<dbReference type="SUPFAM" id="SSF55785">
    <property type="entry name" value="PYP-like sensor domain (PAS domain)"/>
    <property type="match status" value="1"/>
</dbReference>
<dbReference type="OrthoDB" id="7179826at2"/>
<accession>A0A317E3I0</accession>
<dbReference type="EMBL" id="QGLF01000003">
    <property type="protein sequence ID" value="PWR20706.1"/>
    <property type="molecule type" value="Genomic_DNA"/>
</dbReference>